<feature type="transmembrane region" description="Helical" evidence="1">
    <location>
        <begin position="12"/>
        <end position="36"/>
    </location>
</feature>
<keyword evidence="1" id="KW-1133">Transmembrane helix</keyword>
<keyword evidence="3" id="KW-1185">Reference proteome</keyword>
<reference evidence="2 3" key="1">
    <citation type="submission" date="2014-03" db="EMBL/GenBank/DDBJ databases">
        <title>The genomes of two eusocial bee gut symbionts.</title>
        <authorList>
            <person name="Kwong W.K."/>
            <person name="Engel P."/>
            <person name="Koch H."/>
            <person name="Moran N.A."/>
        </authorList>
    </citation>
    <scope>NUCLEOTIDE SEQUENCE [LARGE SCALE GENOMIC DNA]</scope>
    <source>
        <strain evidence="3">wkB29</strain>
    </source>
</reference>
<evidence type="ECO:0000313" key="3">
    <source>
        <dbReference type="Proteomes" id="UP000027170"/>
    </source>
</evidence>
<keyword evidence="1" id="KW-0472">Membrane</keyword>
<dbReference type="Proteomes" id="UP000027170">
    <property type="component" value="Unassembled WGS sequence"/>
</dbReference>
<evidence type="ECO:0000313" key="2">
    <source>
        <dbReference type="EMBL" id="KDN15588.1"/>
    </source>
</evidence>
<organism evidence="2 3">
    <name type="scientific">Snodgrassella communis</name>
    <dbReference type="NCBI Taxonomy" id="2946699"/>
    <lineage>
        <taxon>Bacteria</taxon>
        <taxon>Pseudomonadati</taxon>
        <taxon>Pseudomonadota</taxon>
        <taxon>Betaproteobacteria</taxon>
        <taxon>Neisseriales</taxon>
        <taxon>Neisseriaceae</taxon>
        <taxon>Snodgrassella</taxon>
    </lineage>
</organism>
<gene>
    <name evidence="2" type="ORF">SALWKB29_0007</name>
</gene>
<evidence type="ECO:0000256" key="1">
    <source>
        <dbReference type="SAM" id="Phobius"/>
    </source>
</evidence>
<accession>A0A836MR32</accession>
<dbReference type="AlphaFoldDB" id="A0A836MR32"/>
<name>A0A836MR32_9NEIS</name>
<sequence length="56" mass="6306">MCFTKSKGKLENTVFVAVCSCMMLYVHNGMCCMLGAPDNIFKGFSQAEALKFYWPL</sequence>
<proteinExistence type="predicted"/>
<keyword evidence="1" id="KW-0812">Transmembrane</keyword>
<comment type="caution">
    <text evidence="2">The sequence shown here is derived from an EMBL/GenBank/DDBJ whole genome shotgun (WGS) entry which is preliminary data.</text>
</comment>
<protein>
    <submittedName>
        <fullName evidence="2">Uncharacterized protein</fullName>
    </submittedName>
</protein>
<dbReference type="EMBL" id="JFZV01000001">
    <property type="protein sequence ID" value="KDN15588.1"/>
    <property type="molecule type" value="Genomic_DNA"/>
</dbReference>